<dbReference type="GO" id="GO:0003676">
    <property type="term" value="F:nucleic acid binding"/>
    <property type="evidence" value="ECO:0007669"/>
    <property type="project" value="InterPro"/>
</dbReference>
<keyword evidence="3" id="KW-0949">S-adenosyl-L-methionine</keyword>
<organism evidence="4">
    <name type="scientific">termite gut metagenome</name>
    <dbReference type="NCBI Taxonomy" id="433724"/>
    <lineage>
        <taxon>unclassified sequences</taxon>
        <taxon>metagenomes</taxon>
        <taxon>organismal metagenomes</taxon>
    </lineage>
</organism>
<dbReference type="InterPro" id="IPR050953">
    <property type="entry name" value="N4_N6_ade-DNA_methylase"/>
</dbReference>
<evidence type="ECO:0000256" key="1">
    <source>
        <dbReference type="ARBA" id="ARBA00022603"/>
    </source>
</evidence>
<evidence type="ECO:0000313" key="4">
    <source>
        <dbReference type="EMBL" id="KAA6328242.1"/>
    </source>
</evidence>
<proteinExistence type="predicted"/>
<comment type="caution">
    <text evidence="4">The sequence shown here is derived from an EMBL/GenBank/DDBJ whole genome shotgun (WGS) entry which is preliminary data.</text>
</comment>
<dbReference type="PANTHER" id="PTHR33841:SF5">
    <property type="entry name" value="DNA METHYLASE (MODIFICATION METHYLASE) (METHYLTRANSFERASE)-RELATED"/>
    <property type="match status" value="1"/>
</dbReference>
<gene>
    <name evidence="4" type="ORF">EZS27_022843</name>
</gene>
<accession>A0A5J4R3F4</accession>
<dbReference type="GO" id="GO:0009007">
    <property type="term" value="F:site-specific DNA-methyltransferase (adenine-specific) activity"/>
    <property type="evidence" value="ECO:0007669"/>
    <property type="project" value="UniProtKB-EC"/>
</dbReference>
<dbReference type="PANTHER" id="PTHR33841">
    <property type="entry name" value="DNA METHYLTRANSFERASE YEEA-RELATED"/>
    <property type="match status" value="1"/>
</dbReference>
<dbReference type="PROSITE" id="PS00092">
    <property type="entry name" value="N6_MTASE"/>
    <property type="match status" value="1"/>
</dbReference>
<dbReference type="SUPFAM" id="SSF53335">
    <property type="entry name" value="S-adenosyl-L-methionine-dependent methyltransferases"/>
    <property type="match status" value="1"/>
</dbReference>
<reference evidence="4" key="1">
    <citation type="submission" date="2019-03" db="EMBL/GenBank/DDBJ databases">
        <title>Single cell metagenomics reveals metabolic interactions within the superorganism composed of flagellate Streblomastix strix and complex community of Bacteroidetes bacteria on its surface.</title>
        <authorList>
            <person name="Treitli S.C."/>
            <person name="Kolisko M."/>
            <person name="Husnik F."/>
            <person name="Keeling P."/>
            <person name="Hampl V."/>
        </authorList>
    </citation>
    <scope>NUCLEOTIDE SEQUENCE</scope>
    <source>
        <strain evidence="4">STM</strain>
    </source>
</reference>
<dbReference type="InterPro" id="IPR029063">
    <property type="entry name" value="SAM-dependent_MTases_sf"/>
</dbReference>
<evidence type="ECO:0000256" key="3">
    <source>
        <dbReference type="ARBA" id="ARBA00022691"/>
    </source>
</evidence>
<dbReference type="AlphaFoldDB" id="A0A5J4R3F4"/>
<evidence type="ECO:0000256" key="2">
    <source>
        <dbReference type="ARBA" id="ARBA00022679"/>
    </source>
</evidence>
<dbReference type="GO" id="GO:0032259">
    <property type="term" value="P:methylation"/>
    <property type="evidence" value="ECO:0007669"/>
    <property type="project" value="UniProtKB-KW"/>
</dbReference>
<keyword evidence="2" id="KW-0808">Transferase</keyword>
<evidence type="ECO:0008006" key="5">
    <source>
        <dbReference type="Google" id="ProtNLM"/>
    </source>
</evidence>
<protein>
    <recommendedName>
        <fullName evidence="5">Site-specific DNA-methyltransferase (adenine-specific)</fullName>
    </recommendedName>
</protein>
<keyword evidence="1" id="KW-0489">Methyltransferase</keyword>
<sequence>MNVFDANITHKVSDFLNEILKNTDLSKTVNQILYAQFGIICFFDNDSELTELKRAISFECNTLNEPNRAGYGDFQTNLNLANHVALRLLSKNILPDVVIEPTCGKGNFILASLKHFHKTKTIYGIEIYKPYVWECKFNIIDFYLENPQANKPDISIMHSNVFDFNFRQIKQKHSNEKILIVGNPPWVTNSKLSCLNSDNLPKKTNFKNHNGIDAITGKGNFDIAEYITTSLIETFKDTDTNMALLVKNTVIKNIVFEQQRNKYSVSDIEKYGIDSKKEFNVSVDASLFYCKLNLRTEYEYNCAEFDFYANAKPVKRFGWVGKKYVSNVDNYLYTKEIDGESPFVWRQGLKHDCSAVMELERSGSRYINGLNEKIELENDLVYSLLKSSDLKNTVINQPRKFTIVTQKNTGQETNYIKQNYPKIYQYLFAHKADFETRKSSIYNNKPPFSIFGIGDYSFAPYKVAISGLYKTCHFTLVLPFEKKPVMLDDTCYFIGFNKLEYAVYALILLNSEKVMSFLQSITFSDAKRTFTKDVLMRIDLFKLATEFGEYEIRNELIKLNETYNCNLTLDLWDKFIAQMNPIMNMQTELEFA</sequence>
<dbReference type="InterPro" id="IPR002052">
    <property type="entry name" value="DNA_methylase_N6_adenine_CS"/>
</dbReference>
<name>A0A5J4R3F4_9ZZZZ</name>
<dbReference type="EMBL" id="SNRY01001853">
    <property type="protein sequence ID" value="KAA6328242.1"/>
    <property type="molecule type" value="Genomic_DNA"/>
</dbReference>
<dbReference type="Gene3D" id="3.40.50.150">
    <property type="entry name" value="Vaccinia Virus protein VP39"/>
    <property type="match status" value="1"/>
</dbReference>